<dbReference type="RefSeq" id="WP_209525019.1">
    <property type="nucleotide sequence ID" value="NZ_JAEEGA010000002.1"/>
</dbReference>
<evidence type="ECO:0000313" key="1">
    <source>
        <dbReference type="EMBL" id="MBP1040125.1"/>
    </source>
</evidence>
<protein>
    <submittedName>
        <fullName evidence="1">Uncharacterized protein</fullName>
    </submittedName>
</protein>
<organism evidence="1 2">
    <name type="scientific">Vagococcus allomyrinae</name>
    <dbReference type="NCBI Taxonomy" id="2794353"/>
    <lineage>
        <taxon>Bacteria</taxon>
        <taxon>Bacillati</taxon>
        <taxon>Bacillota</taxon>
        <taxon>Bacilli</taxon>
        <taxon>Lactobacillales</taxon>
        <taxon>Enterococcaceae</taxon>
        <taxon>Vagococcus</taxon>
    </lineage>
</organism>
<name>A0A940STB3_9ENTE</name>
<evidence type="ECO:0000313" key="2">
    <source>
        <dbReference type="Proteomes" id="UP000674938"/>
    </source>
</evidence>
<sequence length="56" mass="6448">MRNEKNQSTTLDIAEQLENLRCEAREAIEKETDATLKRVKRLLSQDAPSSPYKEAK</sequence>
<reference evidence="1" key="1">
    <citation type="submission" date="2020-12" db="EMBL/GenBank/DDBJ databases">
        <title>Vagococcus allomyrinae sp. nov. and Enterococcus lavae sp. nov., isolated from the larvae of Allomyrina dichotoma.</title>
        <authorList>
            <person name="Lee S.D."/>
        </authorList>
    </citation>
    <scope>NUCLEOTIDE SEQUENCE</scope>
    <source>
        <strain evidence="1">BWB3-3</strain>
    </source>
</reference>
<comment type="caution">
    <text evidence="1">The sequence shown here is derived from an EMBL/GenBank/DDBJ whole genome shotgun (WGS) entry which is preliminary data.</text>
</comment>
<dbReference type="EMBL" id="JAEEGA010000002">
    <property type="protein sequence ID" value="MBP1040125.1"/>
    <property type="molecule type" value="Genomic_DNA"/>
</dbReference>
<dbReference type="Proteomes" id="UP000674938">
    <property type="component" value="Unassembled WGS sequence"/>
</dbReference>
<dbReference type="AlphaFoldDB" id="A0A940STB3"/>
<keyword evidence="2" id="KW-1185">Reference proteome</keyword>
<accession>A0A940STB3</accession>
<proteinExistence type="predicted"/>
<gene>
    <name evidence="1" type="ORF">I6N95_03780</name>
</gene>